<evidence type="ECO:0000313" key="2">
    <source>
        <dbReference type="Proteomes" id="UP000637359"/>
    </source>
</evidence>
<dbReference type="Proteomes" id="UP000637359">
    <property type="component" value="Unassembled WGS sequence"/>
</dbReference>
<dbReference type="AlphaFoldDB" id="A0A923L857"/>
<accession>A0A923L857</accession>
<proteinExistence type="predicted"/>
<evidence type="ECO:0008006" key="3">
    <source>
        <dbReference type="Google" id="ProtNLM"/>
    </source>
</evidence>
<name>A0A923L857_9BACI</name>
<protein>
    <recommendedName>
        <fullName evidence="3">Lantibiotic dehydratase N-terminal domain-containing protein</fullName>
    </recommendedName>
</protein>
<organism evidence="1 2">
    <name type="scientific">Ornithinibacillus hominis</name>
    <dbReference type="NCBI Taxonomy" id="2763055"/>
    <lineage>
        <taxon>Bacteria</taxon>
        <taxon>Bacillati</taxon>
        <taxon>Bacillota</taxon>
        <taxon>Bacilli</taxon>
        <taxon>Bacillales</taxon>
        <taxon>Bacillaceae</taxon>
        <taxon>Ornithinibacillus</taxon>
    </lineage>
</organism>
<dbReference type="RefSeq" id="WP_186871004.1">
    <property type="nucleotide sequence ID" value="NZ_JACOOL010000014.1"/>
</dbReference>
<gene>
    <name evidence="1" type="ORF">H8S33_16055</name>
</gene>
<sequence>MTLNPFVLKRENILEKSAIKHDFDTDVFLEIDHVELLLNSYRDKIIDSLNKMLKNTNNPYLLNSIRYLRKNKYQRFVNSSDNIQAFIPITLNEEISRFIGLYRHYIQLSESAKLMYERNLTEVRQRFKDILKENLFISNGLHLINPQIYSKLTSYLNTPLEEHKSKHRKLEGTLYNFISRSALKTSPFSNITNVGRAELSNRNTLANEYQKSVSLNYTFVYKLTYYYLFNSNLFIEKTKYTIPPFSITLENGVHYIEFLSKKENSNRTKVFLSEERLGKLKIPQSLVALFNEKEMDNYISFAELHTAIGKEIQKEKILAIIRNYLKIGLLIPVIGFDETKYEVFFEDIKSKLIPLLEEGPYSELITYLNKIYELSKQVSFAEDINEKHYYYKKLNIILKEISEKTGIKFAPNQVFYEDGYYTEVEYIDSEIMNRFISPLKQIQTFSLIFDTSIRLRYEFAARLKSIRKQDFLEMDSDFFSILFDLSKDMTNYWENPAFIASDQFYSDELKELDNIKFSFIAELNSLCKNYSSDSIDITRLIDTYIQKIPKKIRKEKGISTGVFAQINQDKLIINSLYEGQERYLARFMNYFIEYLFDSEDYQVYTKDFYDDNNYYELSDTYGFNGNVKEHRLSRECYTVGVGNRRFSIKDNELLHKVEDFKVNVSDNLFRFIDRDGKEAKICFRGSLTPTYMPGYIAILLQMFTSGAMYYKLGEMIKEEIIPRISYGNIVLNRKRIRLTYIQEELTRKDEESDFEYYRRLNLVFSKLELDKEFFVVIDRSSQLNDEELFKFKPLYINIENPLSVKVFEKEVVDKFEKSIYDLFFMEEYLSNSGPNAKEFNFEIYQKGET</sequence>
<evidence type="ECO:0000313" key="1">
    <source>
        <dbReference type="EMBL" id="MBC5638295.1"/>
    </source>
</evidence>
<keyword evidence="2" id="KW-1185">Reference proteome</keyword>
<dbReference type="EMBL" id="JACOOL010000014">
    <property type="protein sequence ID" value="MBC5638295.1"/>
    <property type="molecule type" value="Genomic_DNA"/>
</dbReference>
<comment type="caution">
    <text evidence="1">The sequence shown here is derived from an EMBL/GenBank/DDBJ whole genome shotgun (WGS) entry which is preliminary data.</text>
</comment>
<reference evidence="1" key="1">
    <citation type="submission" date="2020-08" db="EMBL/GenBank/DDBJ databases">
        <title>Genome public.</title>
        <authorList>
            <person name="Liu C."/>
            <person name="Sun Q."/>
        </authorList>
    </citation>
    <scope>NUCLEOTIDE SEQUENCE</scope>
    <source>
        <strain evidence="1">BX22</strain>
    </source>
</reference>